<dbReference type="Pfam" id="PF13649">
    <property type="entry name" value="Methyltransf_25"/>
    <property type="match status" value="1"/>
</dbReference>
<dbReference type="GO" id="GO:0008168">
    <property type="term" value="F:methyltransferase activity"/>
    <property type="evidence" value="ECO:0007669"/>
    <property type="project" value="UniProtKB-KW"/>
</dbReference>
<dbReference type="SUPFAM" id="SSF53335">
    <property type="entry name" value="S-adenosyl-L-methionine-dependent methyltransferases"/>
    <property type="match status" value="1"/>
</dbReference>
<accession>K1X462</accession>
<sequence length="211" mass="24912">MDGSKSASIVYDKIVKQYAKAFHEPSDYIGDFLKHLPKQWKILDVGCWTWVDANYMSSIWFKTIGIDFSSQMVEFAKKKYPHIDFQVWDARKLTYDRNSFDWILASCFLIHIPKKDVYDLLNRLNSFLKKDGIIYIALQSGESKEVFIEEPFKPDEKLFLNIISYQEIRDLLLKTGFTILHKFERIPKSEKELSYTKLYIIAQKSETPLEI</sequence>
<dbReference type="GO" id="GO:0032259">
    <property type="term" value="P:methylation"/>
    <property type="evidence" value="ECO:0007669"/>
    <property type="project" value="UniProtKB-KW"/>
</dbReference>
<dbReference type="Gene3D" id="3.40.50.150">
    <property type="entry name" value="Vaccinia Virus protein VP39"/>
    <property type="match status" value="1"/>
</dbReference>
<evidence type="ECO:0000256" key="2">
    <source>
        <dbReference type="ARBA" id="ARBA00022679"/>
    </source>
</evidence>
<dbReference type="InterPro" id="IPR029063">
    <property type="entry name" value="SAM-dependent_MTases_sf"/>
</dbReference>
<organism evidence="4">
    <name type="scientific">uncultured bacterium</name>
    <name type="common">gcode 4</name>
    <dbReference type="NCBI Taxonomy" id="1234023"/>
    <lineage>
        <taxon>Bacteria</taxon>
        <taxon>environmental samples</taxon>
    </lineage>
</organism>
<evidence type="ECO:0000259" key="3">
    <source>
        <dbReference type="Pfam" id="PF13649"/>
    </source>
</evidence>
<dbReference type="CDD" id="cd02440">
    <property type="entry name" value="AdoMet_MTases"/>
    <property type="match status" value="1"/>
</dbReference>
<evidence type="ECO:0000313" key="4">
    <source>
        <dbReference type="EMBL" id="EKD24895.1"/>
    </source>
</evidence>
<dbReference type="PANTHER" id="PTHR43861:SF1">
    <property type="entry name" value="TRANS-ACONITATE 2-METHYLTRANSFERASE"/>
    <property type="match status" value="1"/>
</dbReference>
<proteinExistence type="predicted"/>
<keyword evidence="2 4" id="KW-0808">Transferase</keyword>
<gene>
    <name evidence="4" type="ORF">ACD_80C00145G0029</name>
</gene>
<feature type="domain" description="Methyltransferase" evidence="3">
    <location>
        <begin position="42"/>
        <end position="132"/>
    </location>
</feature>
<protein>
    <submittedName>
        <fullName evidence="4">Methyltransferase</fullName>
    </submittedName>
</protein>
<keyword evidence="1 4" id="KW-0489">Methyltransferase</keyword>
<dbReference type="PANTHER" id="PTHR43861">
    <property type="entry name" value="TRANS-ACONITATE 2-METHYLTRANSFERASE-RELATED"/>
    <property type="match status" value="1"/>
</dbReference>
<evidence type="ECO:0000256" key="1">
    <source>
        <dbReference type="ARBA" id="ARBA00022603"/>
    </source>
</evidence>
<comment type="caution">
    <text evidence="4">The sequence shown here is derived from an EMBL/GenBank/DDBJ whole genome shotgun (WGS) entry which is preliminary data.</text>
</comment>
<reference evidence="4" key="1">
    <citation type="journal article" date="2012" name="Science">
        <title>Fermentation, hydrogen, and sulfur metabolism in multiple uncultivated bacterial phyla.</title>
        <authorList>
            <person name="Wrighton K.C."/>
            <person name="Thomas B.C."/>
            <person name="Sharon I."/>
            <person name="Miller C.S."/>
            <person name="Castelle C.J."/>
            <person name="VerBerkmoes N.C."/>
            <person name="Wilkins M.J."/>
            <person name="Hettich R.L."/>
            <person name="Lipton M.S."/>
            <person name="Williams K.H."/>
            <person name="Long P.E."/>
            <person name="Banfield J.F."/>
        </authorList>
    </citation>
    <scope>NUCLEOTIDE SEQUENCE [LARGE SCALE GENOMIC DNA]</scope>
</reference>
<dbReference type="AlphaFoldDB" id="K1X462"/>
<name>K1X462_9BACT</name>
<dbReference type="InterPro" id="IPR041698">
    <property type="entry name" value="Methyltransf_25"/>
</dbReference>
<dbReference type="EMBL" id="AMFJ01036152">
    <property type="protein sequence ID" value="EKD24895.1"/>
    <property type="molecule type" value="Genomic_DNA"/>
</dbReference>